<keyword evidence="7" id="KW-0808">Transferase</keyword>
<evidence type="ECO:0000313" key="20">
    <source>
        <dbReference type="EMBL" id="OXL43676.1"/>
    </source>
</evidence>
<dbReference type="InterPro" id="IPR003856">
    <property type="entry name" value="LPS_length_determ_N"/>
</dbReference>
<evidence type="ECO:0000256" key="9">
    <source>
        <dbReference type="ARBA" id="ARBA00022741"/>
    </source>
</evidence>
<sequence length="823" mass="91661">MEENKNYELEDLQEQEEQSALDFQTIYSTLILNWKWFLLSIVLCCALAVAYVKLAPKVFQSSTKILIKDDESKKSGGAAGAAAAAMSNLSLGFMSSSNGIDNETEILNSRFLVQQTIKNLKLYAEYKHGGMLVDTLIYAKQEVNVDMDTTSLKQLNAPMKLTITREGGSYHVKGKYFKPIDAETFEKAPYEINKTIAKLPAQIRTKAGTLTLTQNPVYELKEGTELKVEMISPFKASKEYFKRLTMNQTKKTANTVELTFNDESRERGVDFLNGLIDAYNYQANIDKNEIQKRTEDFINSRLAKISTELTGNDTNLEKYKQKNRMVDIGLNAKQAVLSSDQFDQELNKANMQVELLNEIGKYMDQPANKYQPIPTNVGLEDESATALIGQYNSLALTRKQLLHSASEDSPVVTPITAQLEDLMTAIKRAMFQARINMKIQRNSIADMASKYEKTIGVTPEQEKALTQIGRQQSVTSGLYLMLLQKREETSMSLASTADKAKIIEPAAFVDKVSPKGIIALLIAFILGVAIPAGIIYLRELLRNKILGHDDVEKLTQLPIIGDIPTASANGSKGNIVIQENKSNLMSEIFRGLRTNLQLAGDDKEKVFIVTSTTTGEGKTFIASNLAMSLALLEKKTIMVGLDIRKPRMAELFGISDRQHGITNILAKEECNWEEVKDQIVASGVNHNFDLLMAGPTAANPGELMVRKSLKQTIALLKEHYDYVIIDTAPVGLVADTLQLSKLADRTLFVCRADFSTKSSFTYINKLDEQKKLPNISIVINDIDLSKKKFAYSYGFGKYSKNGNRSFGSYGLFSNNTNDDSIKI</sequence>
<dbReference type="GO" id="GO:0005524">
    <property type="term" value="F:ATP binding"/>
    <property type="evidence" value="ECO:0007669"/>
    <property type="project" value="UniProtKB-KW"/>
</dbReference>
<dbReference type="GO" id="GO:0004715">
    <property type="term" value="F:non-membrane spanning protein tyrosine kinase activity"/>
    <property type="evidence" value="ECO:0007669"/>
    <property type="project" value="UniProtKB-EC"/>
</dbReference>
<evidence type="ECO:0000256" key="7">
    <source>
        <dbReference type="ARBA" id="ARBA00022679"/>
    </source>
</evidence>
<keyword evidence="8 16" id="KW-0812">Transmembrane</keyword>
<comment type="similarity">
    <text evidence="2">Belongs to the CpsD/CapB family.</text>
</comment>
<comment type="subcellular location">
    <subcellularLocation>
        <location evidence="1">Cell inner membrane</location>
        <topology evidence="1">Multi-pass membrane protein</topology>
    </subcellularLocation>
</comment>
<dbReference type="InterPro" id="IPR050445">
    <property type="entry name" value="Bact_polysacc_biosynth/exp"/>
</dbReference>
<dbReference type="AlphaFoldDB" id="A0AA91TJ13"/>
<evidence type="ECO:0000256" key="16">
    <source>
        <dbReference type="SAM" id="Phobius"/>
    </source>
</evidence>
<comment type="similarity">
    <text evidence="3">Belongs to the etk/wzc family.</text>
</comment>
<dbReference type="InterPro" id="IPR005702">
    <property type="entry name" value="Wzc-like_C"/>
</dbReference>
<evidence type="ECO:0000256" key="14">
    <source>
        <dbReference type="ARBA" id="ARBA00023137"/>
    </source>
</evidence>
<dbReference type="EC" id="2.7.10.2" evidence="4"/>
<evidence type="ECO:0000256" key="13">
    <source>
        <dbReference type="ARBA" id="ARBA00023136"/>
    </source>
</evidence>
<evidence type="ECO:0000256" key="3">
    <source>
        <dbReference type="ARBA" id="ARBA00008883"/>
    </source>
</evidence>
<dbReference type="InterPro" id="IPR032807">
    <property type="entry name" value="GNVR"/>
</dbReference>
<keyword evidence="6" id="KW-0997">Cell inner membrane</keyword>
<feature type="domain" description="Polysaccharide chain length determinant N-terminal" evidence="17">
    <location>
        <begin position="21"/>
        <end position="120"/>
    </location>
</feature>
<dbReference type="Pfam" id="PF02706">
    <property type="entry name" value="Wzz"/>
    <property type="match status" value="1"/>
</dbReference>
<evidence type="ECO:0000259" key="17">
    <source>
        <dbReference type="Pfam" id="PF02706"/>
    </source>
</evidence>
<dbReference type="GO" id="GO:0042802">
    <property type="term" value="F:identical protein binding"/>
    <property type="evidence" value="ECO:0007669"/>
    <property type="project" value="UniProtKB-ARBA"/>
</dbReference>
<keyword evidence="11" id="KW-0067">ATP-binding</keyword>
<keyword evidence="9" id="KW-0547">Nucleotide-binding</keyword>
<evidence type="ECO:0000256" key="6">
    <source>
        <dbReference type="ARBA" id="ARBA00022519"/>
    </source>
</evidence>
<dbReference type="Pfam" id="PF13807">
    <property type="entry name" value="GNVR"/>
    <property type="match status" value="1"/>
</dbReference>
<evidence type="ECO:0000259" key="18">
    <source>
        <dbReference type="Pfam" id="PF13614"/>
    </source>
</evidence>
<evidence type="ECO:0000256" key="5">
    <source>
        <dbReference type="ARBA" id="ARBA00022475"/>
    </source>
</evidence>
<feature type="transmembrane region" description="Helical" evidence="16">
    <location>
        <begin position="517"/>
        <end position="537"/>
    </location>
</feature>
<dbReference type="Gene3D" id="3.40.50.300">
    <property type="entry name" value="P-loop containing nucleotide triphosphate hydrolases"/>
    <property type="match status" value="1"/>
</dbReference>
<evidence type="ECO:0000256" key="12">
    <source>
        <dbReference type="ARBA" id="ARBA00022989"/>
    </source>
</evidence>
<dbReference type="SUPFAM" id="SSF52540">
    <property type="entry name" value="P-loop containing nucleoside triphosphate hydrolases"/>
    <property type="match status" value="1"/>
</dbReference>
<keyword evidence="12 16" id="KW-1133">Transmembrane helix</keyword>
<comment type="caution">
    <text evidence="20">The sequence shown here is derived from an EMBL/GenBank/DDBJ whole genome shotgun (WGS) entry which is preliminary data.</text>
</comment>
<dbReference type="NCBIfam" id="TIGR01007">
    <property type="entry name" value="eps_fam"/>
    <property type="match status" value="1"/>
</dbReference>
<name>A0AA91TJ13_9BACT</name>
<evidence type="ECO:0000256" key="10">
    <source>
        <dbReference type="ARBA" id="ARBA00022777"/>
    </source>
</evidence>
<evidence type="ECO:0000256" key="11">
    <source>
        <dbReference type="ARBA" id="ARBA00022840"/>
    </source>
</evidence>
<dbReference type="InterPro" id="IPR025669">
    <property type="entry name" value="AAA_dom"/>
</dbReference>
<gene>
    <name evidence="20" type="ORF">CFT61_09570</name>
</gene>
<evidence type="ECO:0000259" key="19">
    <source>
        <dbReference type="Pfam" id="PF13807"/>
    </source>
</evidence>
<protein>
    <recommendedName>
        <fullName evidence="4">non-specific protein-tyrosine kinase</fullName>
        <ecNumber evidence="4">2.7.10.2</ecNumber>
    </recommendedName>
</protein>
<dbReference type="PANTHER" id="PTHR32309">
    <property type="entry name" value="TYROSINE-PROTEIN KINASE"/>
    <property type="match status" value="1"/>
</dbReference>
<dbReference type="PANTHER" id="PTHR32309:SF13">
    <property type="entry name" value="FERRIC ENTEROBACTIN TRANSPORT PROTEIN FEPE"/>
    <property type="match status" value="1"/>
</dbReference>
<accession>A0AA91TJ13</accession>
<feature type="transmembrane region" description="Helical" evidence="16">
    <location>
        <begin position="36"/>
        <end position="54"/>
    </location>
</feature>
<keyword evidence="10" id="KW-0418">Kinase</keyword>
<comment type="catalytic activity">
    <reaction evidence="15">
        <text>L-tyrosyl-[protein] + ATP = O-phospho-L-tyrosyl-[protein] + ADP + H(+)</text>
        <dbReference type="Rhea" id="RHEA:10596"/>
        <dbReference type="Rhea" id="RHEA-COMP:10136"/>
        <dbReference type="Rhea" id="RHEA-COMP:20101"/>
        <dbReference type="ChEBI" id="CHEBI:15378"/>
        <dbReference type="ChEBI" id="CHEBI:30616"/>
        <dbReference type="ChEBI" id="CHEBI:46858"/>
        <dbReference type="ChEBI" id="CHEBI:61978"/>
        <dbReference type="ChEBI" id="CHEBI:456216"/>
        <dbReference type="EC" id="2.7.10.2"/>
    </reaction>
</comment>
<dbReference type="InterPro" id="IPR027417">
    <property type="entry name" value="P-loop_NTPase"/>
</dbReference>
<reference evidence="20 21" key="1">
    <citation type="submission" date="2017-07" db="EMBL/GenBank/DDBJ databases">
        <title>Draft genome sequence of Prevotella copri isolated from the gut of healthy adult Indian.</title>
        <authorList>
            <person name="Das B."/>
            <person name="Bag S."/>
            <person name="Ghosh T.S."/>
        </authorList>
    </citation>
    <scope>NUCLEOTIDE SEQUENCE [LARGE SCALE GENOMIC DNA]</scope>
    <source>
        <strain evidence="20 21">Indica</strain>
    </source>
</reference>
<dbReference type="Proteomes" id="UP000215155">
    <property type="component" value="Unassembled WGS sequence"/>
</dbReference>
<keyword evidence="5" id="KW-1003">Cell membrane</keyword>
<dbReference type="GO" id="GO:0005886">
    <property type="term" value="C:plasma membrane"/>
    <property type="evidence" value="ECO:0007669"/>
    <property type="project" value="UniProtKB-SubCell"/>
</dbReference>
<evidence type="ECO:0000256" key="1">
    <source>
        <dbReference type="ARBA" id="ARBA00004429"/>
    </source>
</evidence>
<keyword evidence="14" id="KW-0829">Tyrosine-protein kinase</keyword>
<feature type="domain" description="AAA" evidence="18">
    <location>
        <begin position="608"/>
        <end position="731"/>
    </location>
</feature>
<evidence type="ECO:0000256" key="2">
    <source>
        <dbReference type="ARBA" id="ARBA00007316"/>
    </source>
</evidence>
<evidence type="ECO:0000256" key="8">
    <source>
        <dbReference type="ARBA" id="ARBA00022692"/>
    </source>
</evidence>
<evidence type="ECO:0000256" key="15">
    <source>
        <dbReference type="ARBA" id="ARBA00051245"/>
    </source>
</evidence>
<dbReference type="Pfam" id="PF13614">
    <property type="entry name" value="AAA_31"/>
    <property type="match status" value="1"/>
</dbReference>
<dbReference type="RefSeq" id="WP_089544212.1">
    <property type="nucleotide sequence ID" value="NZ_NMPZ01000014.1"/>
</dbReference>
<keyword evidence="13 16" id="KW-0472">Membrane</keyword>
<proteinExistence type="inferred from homology"/>
<dbReference type="FunFam" id="3.40.50.300:FF:000527">
    <property type="entry name" value="Tyrosine-protein kinase etk"/>
    <property type="match status" value="1"/>
</dbReference>
<evidence type="ECO:0000256" key="4">
    <source>
        <dbReference type="ARBA" id="ARBA00011903"/>
    </source>
</evidence>
<feature type="domain" description="Tyrosine-protein kinase G-rich" evidence="19">
    <location>
        <begin position="461"/>
        <end position="539"/>
    </location>
</feature>
<organism evidence="20 21">
    <name type="scientific">Segatella copri</name>
    <dbReference type="NCBI Taxonomy" id="165179"/>
    <lineage>
        <taxon>Bacteria</taxon>
        <taxon>Pseudomonadati</taxon>
        <taxon>Bacteroidota</taxon>
        <taxon>Bacteroidia</taxon>
        <taxon>Bacteroidales</taxon>
        <taxon>Prevotellaceae</taxon>
        <taxon>Segatella</taxon>
    </lineage>
</organism>
<dbReference type="CDD" id="cd05387">
    <property type="entry name" value="BY-kinase"/>
    <property type="match status" value="1"/>
</dbReference>
<dbReference type="EMBL" id="NMPZ01000014">
    <property type="protein sequence ID" value="OXL43676.1"/>
    <property type="molecule type" value="Genomic_DNA"/>
</dbReference>
<evidence type="ECO:0000313" key="21">
    <source>
        <dbReference type="Proteomes" id="UP000215155"/>
    </source>
</evidence>